<gene>
    <name evidence="2" type="primary">LOC108632671</name>
</gene>
<evidence type="ECO:0000313" key="1">
    <source>
        <dbReference type="Proteomes" id="UP000694925"/>
    </source>
</evidence>
<dbReference type="GeneID" id="108632671"/>
<dbReference type="Proteomes" id="UP000694925">
    <property type="component" value="Unplaced"/>
</dbReference>
<dbReference type="InterPro" id="IPR005312">
    <property type="entry name" value="DUF1759"/>
</dbReference>
<keyword evidence="1" id="KW-1185">Reference proteome</keyword>
<accession>A0AAJ7NFK1</accession>
<reference evidence="2" key="1">
    <citation type="submission" date="2025-08" db="UniProtKB">
        <authorList>
            <consortium name="RefSeq"/>
        </authorList>
    </citation>
    <scope>IDENTIFICATION</scope>
    <source>
        <tissue evidence="2">Whole body</tissue>
    </source>
</reference>
<dbReference type="RefSeq" id="XP_017892869.1">
    <property type="nucleotide sequence ID" value="XM_018037380.1"/>
</dbReference>
<evidence type="ECO:0000313" key="2">
    <source>
        <dbReference type="RefSeq" id="XP_017892869.1"/>
    </source>
</evidence>
<name>A0AAJ7NFK1_9HYME</name>
<proteinExistence type="predicted"/>
<organism evidence="1 2">
    <name type="scientific">Ceratina calcarata</name>
    <dbReference type="NCBI Taxonomy" id="156304"/>
    <lineage>
        <taxon>Eukaryota</taxon>
        <taxon>Metazoa</taxon>
        <taxon>Ecdysozoa</taxon>
        <taxon>Arthropoda</taxon>
        <taxon>Hexapoda</taxon>
        <taxon>Insecta</taxon>
        <taxon>Pterygota</taxon>
        <taxon>Neoptera</taxon>
        <taxon>Endopterygota</taxon>
        <taxon>Hymenoptera</taxon>
        <taxon>Apocrita</taxon>
        <taxon>Aculeata</taxon>
        <taxon>Apoidea</taxon>
        <taxon>Anthophila</taxon>
        <taxon>Apidae</taxon>
        <taxon>Ceratina</taxon>
        <taxon>Zadontomerus</taxon>
    </lineage>
</organism>
<sequence length="274" mass="31636">MDSPKRDLLQGMELDVFIVNHLERLRRMGNIKTNLQKRSRANYSTVYVKAQLDILEREWDNAQNRHARLLASVSLEGRKNEAYFDSECMVDFERIYHETTGYIYEQLRVLEKREQQEERAASNSSAHASADNQVSVRLPRLDLPHFSGNHPEWPSFSDLFTSAVINNRTLSDAQRLQYLKAILEGDALRTVSSLELTNENFSIVWETLEQHYNIPRLIQSSWYEKVLHLKPIKHDNVGSITQVTVGLQQALNALPKLGVSVTDWDPLMVYHVSS</sequence>
<protein>
    <submittedName>
        <fullName evidence="2">Uncharacterized protein LOC108632671</fullName>
    </submittedName>
</protein>
<dbReference type="KEGG" id="ccal:108632671"/>
<dbReference type="PANTHER" id="PTHR22954:SF3">
    <property type="entry name" value="PROTEIN CBG08539"/>
    <property type="match status" value="1"/>
</dbReference>
<dbReference type="Pfam" id="PF03564">
    <property type="entry name" value="DUF1759"/>
    <property type="match status" value="1"/>
</dbReference>
<dbReference type="PANTHER" id="PTHR22954">
    <property type="entry name" value="RETROVIRAL PROTEASE-RELATED"/>
    <property type="match status" value="1"/>
</dbReference>
<dbReference type="AlphaFoldDB" id="A0AAJ7NFK1"/>